<dbReference type="InterPro" id="IPR051312">
    <property type="entry name" value="Diverse_Substr_Oxidored"/>
</dbReference>
<feature type="domain" description="FAD-binding PCMH-type" evidence="4">
    <location>
        <begin position="1"/>
        <end position="177"/>
    </location>
</feature>
<dbReference type="InterPro" id="IPR016167">
    <property type="entry name" value="FAD-bd_PCMH_sub1"/>
</dbReference>
<organism evidence="5">
    <name type="scientific">marine metagenome</name>
    <dbReference type="NCBI Taxonomy" id="408172"/>
    <lineage>
        <taxon>unclassified sequences</taxon>
        <taxon>metagenomes</taxon>
        <taxon>ecological metagenomes</taxon>
    </lineage>
</organism>
<dbReference type="SUPFAM" id="SSF56176">
    <property type="entry name" value="FAD-binding/transporter-associated domain-like"/>
    <property type="match status" value="1"/>
</dbReference>
<dbReference type="PROSITE" id="PS51387">
    <property type="entry name" value="FAD_PCMH"/>
    <property type="match status" value="1"/>
</dbReference>
<dbReference type="AlphaFoldDB" id="A0A381SLS6"/>
<dbReference type="InterPro" id="IPR036683">
    <property type="entry name" value="CO_DH_flav_C_dom_sf"/>
</dbReference>
<protein>
    <recommendedName>
        <fullName evidence="4">FAD-binding PCMH-type domain-containing protein</fullName>
    </recommendedName>
</protein>
<dbReference type="SUPFAM" id="SSF55447">
    <property type="entry name" value="CO dehydrogenase flavoprotein C-terminal domain-like"/>
    <property type="match status" value="1"/>
</dbReference>
<dbReference type="Pfam" id="PF00941">
    <property type="entry name" value="FAD_binding_5"/>
    <property type="match status" value="1"/>
</dbReference>
<dbReference type="PANTHER" id="PTHR42659">
    <property type="entry name" value="XANTHINE DEHYDROGENASE SUBUNIT C-RELATED"/>
    <property type="match status" value="1"/>
</dbReference>
<proteinExistence type="predicted"/>
<sequence length="286" mass="30018">MKPAPFDYVAASSVEHAVELLAGDIEAKVIAGGQSLMPVLNMRLGRPELVVDIGRLDVLNDVRINDSGALLVGAAATQAQVLAHPEVNRGWPLLAVAIANIGHPQIRNRGTICGSLAHNDPAAELPAAAIALDAILHIHSSRGLRTVAADQMFIGPFMTALAPDDLLVHAEFPPPPAGAGWSFREFATRPGDFATVGVAVQLVRSDGVVADARVVLFGVSGSATRLHSAEEALMGSSPSRVEDQVRAQLGAELDPPDDAHASAGLRRDLAEKLTIEAISEAWERCT</sequence>
<dbReference type="InterPro" id="IPR036318">
    <property type="entry name" value="FAD-bd_PCMH-like_sf"/>
</dbReference>
<keyword evidence="2" id="KW-0274">FAD</keyword>
<accession>A0A381SLS6</accession>
<dbReference type="InterPro" id="IPR002346">
    <property type="entry name" value="Mopterin_DH_FAD-bd"/>
</dbReference>
<dbReference type="Gene3D" id="3.30.465.10">
    <property type="match status" value="1"/>
</dbReference>
<keyword evidence="3" id="KW-0560">Oxidoreductase</keyword>
<dbReference type="InterPro" id="IPR016166">
    <property type="entry name" value="FAD-bd_PCMH"/>
</dbReference>
<dbReference type="EMBL" id="UINC01003220">
    <property type="protein sequence ID" value="SVA04389.1"/>
    <property type="molecule type" value="Genomic_DNA"/>
</dbReference>
<dbReference type="Gene3D" id="3.30.43.10">
    <property type="entry name" value="Uridine Diphospho-n-acetylenolpyruvylglucosamine Reductase, domain 2"/>
    <property type="match status" value="1"/>
</dbReference>
<dbReference type="Gene3D" id="3.30.390.50">
    <property type="entry name" value="CO dehydrogenase flavoprotein, C-terminal domain"/>
    <property type="match status" value="1"/>
</dbReference>
<evidence type="ECO:0000259" key="4">
    <source>
        <dbReference type="PROSITE" id="PS51387"/>
    </source>
</evidence>
<dbReference type="PANTHER" id="PTHR42659:SF2">
    <property type="entry name" value="XANTHINE DEHYDROGENASE SUBUNIT C-RELATED"/>
    <property type="match status" value="1"/>
</dbReference>
<dbReference type="InterPro" id="IPR016169">
    <property type="entry name" value="FAD-bd_PCMH_sub2"/>
</dbReference>
<evidence type="ECO:0000256" key="3">
    <source>
        <dbReference type="ARBA" id="ARBA00023002"/>
    </source>
</evidence>
<dbReference type="GO" id="GO:0016491">
    <property type="term" value="F:oxidoreductase activity"/>
    <property type="evidence" value="ECO:0007669"/>
    <property type="project" value="UniProtKB-KW"/>
</dbReference>
<dbReference type="GO" id="GO:0071949">
    <property type="term" value="F:FAD binding"/>
    <property type="evidence" value="ECO:0007669"/>
    <property type="project" value="InterPro"/>
</dbReference>
<dbReference type="InterPro" id="IPR005107">
    <property type="entry name" value="CO_DH_flav_C"/>
</dbReference>
<evidence type="ECO:0000256" key="2">
    <source>
        <dbReference type="ARBA" id="ARBA00022827"/>
    </source>
</evidence>
<dbReference type="SMART" id="SM01092">
    <property type="entry name" value="CO_deh_flav_C"/>
    <property type="match status" value="1"/>
</dbReference>
<keyword evidence="1" id="KW-0285">Flavoprotein</keyword>
<gene>
    <name evidence="5" type="ORF">METZ01_LOCUS57243</name>
</gene>
<evidence type="ECO:0000313" key="5">
    <source>
        <dbReference type="EMBL" id="SVA04389.1"/>
    </source>
</evidence>
<dbReference type="Pfam" id="PF03450">
    <property type="entry name" value="CO_deh_flav_C"/>
    <property type="match status" value="1"/>
</dbReference>
<name>A0A381SLS6_9ZZZZ</name>
<reference evidence="5" key="1">
    <citation type="submission" date="2018-05" db="EMBL/GenBank/DDBJ databases">
        <authorList>
            <person name="Lanie J.A."/>
            <person name="Ng W.-L."/>
            <person name="Kazmierczak K.M."/>
            <person name="Andrzejewski T.M."/>
            <person name="Davidsen T.M."/>
            <person name="Wayne K.J."/>
            <person name="Tettelin H."/>
            <person name="Glass J.I."/>
            <person name="Rusch D."/>
            <person name="Podicherti R."/>
            <person name="Tsui H.-C.T."/>
            <person name="Winkler M.E."/>
        </authorList>
    </citation>
    <scope>NUCLEOTIDE SEQUENCE</scope>
</reference>
<evidence type="ECO:0000256" key="1">
    <source>
        <dbReference type="ARBA" id="ARBA00022630"/>
    </source>
</evidence>